<protein>
    <submittedName>
        <fullName evidence="1">Uncharacterized protein</fullName>
    </submittedName>
</protein>
<gene>
    <name evidence="1" type="ORF">H9926_03650</name>
</gene>
<reference evidence="1" key="2">
    <citation type="submission" date="2021-04" db="EMBL/GenBank/DDBJ databases">
        <authorList>
            <person name="Gilroy R."/>
        </authorList>
    </citation>
    <scope>NUCLEOTIDE SEQUENCE</scope>
    <source>
        <strain evidence="1">ChiBcec1-1630</strain>
    </source>
</reference>
<comment type="caution">
    <text evidence="1">The sequence shown here is derived from an EMBL/GenBank/DDBJ whole genome shotgun (WGS) entry which is preliminary data.</text>
</comment>
<evidence type="ECO:0000313" key="1">
    <source>
        <dbReference type="EMBL" id="HJC87095.1"/>
    </source>
</evidence>
<dbReference type="EMBL" id="DWVS01000088">
    <property type="protein sequence ID" value="HJC87095.1"/>
    <property type="molecule type" value="Genomic_DNA"/>
</dbReference>
<dbReference type="Proteomes" id="UP000823922">
    <property type="component" value="Unassembled WGS sequence"/>
</dbReference>
<sequence length="68" mass="8137">MTDHEKKIEIMRKYYKEIETSPEFFIKGEIPSKRVDNALEKFASGIWTGTSEGFCMRLRRAVRPKIRW</sequence>
<dbReference type="AlphaFoldDB" id="A0A9D2QGC1"/>
<reference evidence="1" key="1">
    <citation type="journal article" date="2021" name="PeerJ">
        <title>Extensive microbial diversity within the chicken gut microbiome revealed by metagenomics and culture.</title>
        <authorList>
            <person name="Gilroy R."/>
            <person name="Ravi A."/>
            <person name="Getino M."/>
            <person name="Pursley I."/>
            <person name="Horton D.L."/>
            <person name="Alikhan N.F."/>
            <person name="Baker D."/>
            <person name="Gharbi K."/>
            <person name="Hall N."/>
            <person name="Watson M."/>
            <person name="Adriaenssens E.M."/>
            <person name="Foster-Nyarko E."/>
            <person name="Jarju S."/>
            <person name="Secka A."/>
            <person name="Antonio M."/>
            <person name="Oren A."/>
            <person name="Chaudhuri R.R."/>
            <person name="La Ragione R."/>
            <person name="Hildebrand F."/>
            <person name="Pallen M.J."/>
        </authorList>
    </citation>
    <scope>NUCLEOTIDE SEQUENCE</scope>
    <source>
        <strain evidence="1">ChiBcec1-1630</strain>
    </source>
</reference>
<evidence type="ECO:0000313" key="2">
    <source>
        <dbReference type="Proteomes" id="UP000823922"/>
    </source>
</evidence>
<organism evidence="1 2">
    <name type="scientific">Candidatus Eisenbergiella intestinigallinarum</name>
    <dbReference type="NCBI Taxonomy" id="2838549"/>
    <lineage>
        <taxon>Bacteria</taxon>
        <taxon>Bacillati</taxon>
        <taxon>Bacillota</taxon>
        <taxon>Clostridia</taxon>
        <taxon>Lachnospirales</taxon>
        <taxon>Lachnospiraceae</taxon>
        <taxon>Eisenbergiella</taxon>
    </lineage>
</organism>
<name>A0A9D2QGC1_9FIRM</name>
<proteinExistence type="predicted"/>
<accession>A0A9D2QGC1</accession>